<evidence type="ECO:0000259" key="1">
    <source>
        <dbReference type="Pfam" id="PF07969"/>
    </source>
</evidence>
<accession>A0A4Q7IZ29</accession>
<dbReference type="InterPro" id="IPR011059">
    <property type="entry name" value="Metal-dep_hydrolase_composite"/>
</dbReference>
<evidence type="ECO:0000313" key="3">
    <source>
        <dbReference type="Proteomes" id="UP000292003"/>
    </source>
</evidence>
<dbReference type="Gene3D" id="2.30.40.10">
    <property type="entry name" value="Urease, subunit C, domain 1"/>
    <property type="match status" value="1"/>
</dbReference>
<sequence>MNPRRPTARRVGVWNGQIVGVDDELDGLTARRTVRLGGACVLPGFVDAHTHMIWSGMANGGTVDLRGITDRAALLDRLAAAADAAAPGEWVEASGYDQRPIGGHLTRAELDAVSRDRLLWLLHASGHACVVNSAALAAVPPDELRALGEEVDRDADGEPTGLLLERGQLAVRAARLPYRITELVDAIERSARICLSQGITTCAEAGIGGGLLGNPPAEVAAFQSAREQGRLGVRMQLMVAADALRPLPAHADDRIARGIDLGLRTGLGDPTLGIGALKLWLDGGIMARTAALTQPYTGHPGSGQLQDDPDVMRQTIVDAHAAGWQLAVHAIGDRAVDIAIDALERAQALVPRDDPRHRIEHCGMVRPDQLPRLAAVGAIAVLQPEFLWDNGDDYSDVVGPERAGWLYRGRALLDAGIPIASSSDRPVVAGAPLRAVRFMVERRSSSGRPVGPDEALTVAEALRAATLGAAYACGREDVGGSVESGKLADLVVLDADPLRTDPAELAGIGVAATLVGGEVRYGSL</sequence>
<dbReference type="AlphaFoldDB" id="A0A4Q7IZ29"/>
<dbReference type="EMBL" id="SFCC01000022">
    <property type="protein sequence ID" value="RZQ59729.1"/>
    <property type="molecule type" value="Genomic_DNA"/>
</dbReference>
<protein>
    <submittedName>
        <fullName evidence="2">Amidohydrolase</fullName>
    </submittedName>
</protein>
<dbReference type="SUPFAM" id="SSF51338">
    <property type="entry name" value="Composite domain of metallo-dependent hydrolases"/>
    <property type="match status" value="1"/>
</dbReference>
<dbReference type="SUPFAM" id="SSF51556">
    <property type="entry name" value="Metallo-dependent hydrolases"/>
    <property type="match status" value="1"/>
</dbReference>
<dbReference type="OrthoDB" id="3173428at2"/>
<dbReference type="Gene3D" id="3.10.310.70">
    <property type="match status" value="1"/>
</dbReference>
<feature type="domain" description="Amidohydrolase 3" evidence="1">
    <location>
        <begin position="34"/>
        <end position="521"/>
    </location>
</feature>
<keyword evidence="2" id="KW-0378">Hydrolase</keyword>
<dbReference type="PANTHER" id="PTHR22642:SF2">
    <property type="entry name" value="PROTEIN LONG AFTER FAR-RED 3"/>
    <property type="match status" value="1"/>
</dbReference>
<proteinExistence type="predicted"/>
<evidence type="ECO:0000313" key="2">
    <source>
        <dbReference type="EMBL" id="RZQ59729.1"/>
    </source>
</evidence>
<dbReference type="PANTHER" id="PTHR22642">
    <property type="entry name" value="IMIDAZOLONEPROPIONASE"/>
    <property type="match status" value="1"/>
</dbReference>
<dbReference type="Pfam" id="PF07969">
    <property type="entry name" value="Amidohydro_3"/>
    <property type="match status" value="1"/>
</dbReference>
<organism evidence="2 3">
    <name type="scientific">Amycolatopsis suaedae</name>
    <dbReference type="NCBI Taxonomy" id="2510978"/>
    <lineage>
        <taxon>Bacteria</taxon>
        <taxon>Bacillati</taxon>
        <taxon>Actinomycetota</taxon>
        <taxon>Actinomycetes</taxon>
        <taxon>Pseudonocardiales</taxon>
        <taxon>Pseudonocardiaceae</taxon>
        <taxon>Amycolatopsis</taxon>
    </lineage>
</organism>
<reference evidence="2 3" key="1">
    <citation type="submission" date="2019-02" db="EMBL/GenBank/DDBJ databases">
        <title>Draft genome sequence of Amycolatopsis sp. 8-3EHSu isolated from roots of Suaeda maritima.</title>
        <authorList>
            <person name="Duangmal K."/>
            <person name="Chantavorakit T."/>
        </authorList>
    </citation>
    <scope>NUCLEOTIDE SEQUENCE [LARGE SCALE GENOMIC DNA]</scope>
    <source>
        <strain evidence="2 3">8-3EHSu</strain>
    </source>
</reference>
<dbReference type="InterPro" id="IPR032466">
    <property type="entry name" value="Metal_Hydrolase"/>
</dbReference>
<dbReference type="Proteomes" id="UP000292003">
    <property type="component" value="Unassembled WGS sequence"/>
</dbReference>
<dbReference type="InterPro" id="IPR013108">
    <property type="entry name" value="Amidohydro_3"/>
</dbReference>
<name>A0A4Q7IZ29_9PSEU</name>
<dbReference type="GO" id="GO:0016810">
    <property type="term" value="F:hydrolase activity, acting on carbon-nitrogen (but not peptide) bonds"/>
    <property type="evidence" value="ECO:0007669"/>
    <property type="project" value="InterPro"/>
</dbReference>
<dbReference type="InterPro" id="IPR033932">
    <property type="entry name" value="YtcJ-like"/>
</dbReference>
<dbReference type="CDD" id="cd01300">
    <property type="entry name" value="YtcJ_like"/>
    <property type="match status" value="1"/>
</dbReference>
<gene>
    <name evidence="2" type="ORF">EWH70_33030</name>
</gene>
<dbReference type="Gene3D" id="3.20.20.140">
    <property type="entry name" value="Metal-dependent hydrolases"/>
    <property type="match status" value="1"/>
</dbReference>
<keyword evidence="3" id="KW-1185">Reference proteome</keyword>
<comment type="caution">
    <text evidence="2">The sequence shown here is derived from an EMBL/GenBank/DDBJ whole genome shotgun (WGS) entry which is preliminary data.</text>
</comment>